<protein>
    <recommendedName>
        <fullName evidence="4">Helix-turn-helix domain-containing protein</fullName>
    </recommendedName>
</protein>
<dbReference type="Proteomes" id="UP000294527">
    <property type="component" value="Unassembled WGS sequence"/>
</dbReference>
<dbReference type="Proteomes" id="UP001181086">
    <property type="component" value="Unassembled WGS sequence"/>
</dbReference>
<dbReference type="AlphaFoldDB" id="A0A076IMZ0"/>
<reference evidence="2 3" key="1">
    <citation type="journal article" date="2019" name="Nat. Microbiol.">
        <title>Genomic variation and strain-specific functional adaptation in the human gut microbiome during early life.</title>
        <authorList>
            <person name="Vatanen T."/>
            <person name="Plichta D.R."/>
            <person name="Somani J."/>
            <person name="Munch P.C."/>
            <person name="Arthur T.D."/>
            <person name="Hall A.B."/>
            <person name="Rudolf S."/>
            <person name="Oakeley E.J."/>
            <person name="Ke X."/>
            <person name="Young R.A."/>
            <person name="Haiser H.J."/>
            <person name="Kolde R."/>
            <person name="Yassour M."/>
            <person name="Luopajarvi K."/>
            <person name="Siljander H."/>
            <person name="Virtanen S.M."/>
            <person name="Ilonen J."/>
            <person name="Uibo R."/>
            <person name="Tillmann V."/>
            <person name="Mokurov S."/>
            <person name="Dorshakova N."/>
            <person name="Porter J.A."/>
            <person name="McHardy A.C."/>
            <person name="Lahdesmaki H."/>
            <person name="Vlamakis H."/>
            <person name="Huttenhower C."/>
            <person name="Knip M."/>
            <person name="Xavier R.J."/>
        </authorList>
    </citation>
    <scope>NUCLEOTIDE SEQUENCE [LARGE SCALE GENOMIC DNA]</scope>
    <source>
        <strain evidence="2 3">RJX1047</strain>
    </source>
</reference>
<proteinExistence type="predicted"/>
<dbReference type="KEGG" id="bdo:EL88_08380"/>
<dbReference type="eggNOG" id="ENOG5033EZN">
    <property type="taxonomic scope" value="Bacteria"/>
</dbReference>
<comment type="caution">
    <text evidence="2">The sequence shown here is derived from an EMBL/GenBank/DDBJ whole genome shotgun (WGS) entry which is preliminary data.</text>
</comment>
<dbReference type="RefSeq" id="WP_038609469.1">
    <property type="nucleotide sequence ID" value="NZ_BAABZF010000001.1"/>
</dbReference>
<name>A0A076IMZ0_9BACT</name>
<sequence>MKAYELLYINRNTLRIMSEMSLDASDIKYLEMYKDYTRLTAEGHKKAYIMQYLADEYSISERTIYRVIDRLSVDVSIQ</sequence>
<evidence type="ECO:0008006" key="4">
    <source>
        <dbReference type="Google" id="ProtNLM"/>
    </source>
</evidence>
<gene>
    <name evidence="2" type="ORF">E1I98_06270</name>
    <name evidence="1" type="ORF">RVH45_02590</name>
</gene>
<dbReference type="EMBL" id="SLTU01000001">
    <property type="protein sequence ID" value="TDA75984.1"/>
    <property type="molecule type" value="Genomic_DNA"/>
</dbReference>
<dbReference type="EMBL" id="JAWDEV010000001">
    <property type="protein sequence ID" value="MDU0268805.1"/>
    <property type="molecule type" value="Genomic_DNA"/>
</dbReference>
<organism evidence="2 3">
    <name type="scientific">Phocaeicola dorei</name>
    <dbReference type="NCBI Taxonomy" id="357276"/>
    <lineage>
        <taxon>Bacteria</taxon>
        <taxon>Pseudomonadati</taxon>
        <taxon>Bacteroidota</taxon>
        <taxon>Bacteroidia</taxon>
        <taxon>Bacteroidales</taxon>
        <taxon>Bacteroidaceae</taxon>
        <taxon>Phocaeicola</taxon>
    </lineage>
</organism>
<evidence type="ECO:0000313" key="3">
    <source>
        <dbReference type="Proteomes" id="UP000294527"/>
    </source>
</evidence>
<evidence type="ECO:0000313" key="1">
    <source>
        <dbReference type="EMBL" id="MDU0268805.1"/>
    </source>
</evidence>
<evidence type="ECO:0000313" key="2">
    <source>
        <dbReference type="EMBL" id="TDA75984.1"/>
    </source>
</evidence>
<reference evidence="1" key="2">
    <citation type="submission" date="2023-10" db="EMBL/GenBank/DDBJ databases">
        <title>Genome of Potential pathogenic bacteria in Crohn's disease.</title>
        <authorList>
            <person name="Rodriguez-Palacios A."/>
        </authorList>
    </citation>
    <scope>NUCLEOTIDE SEQUENCE</scope>
    <source>
        <strain evidence="1">CavFT-hAR62</strain>
    </source>
</reference>
<accession>A0A076IMZ0</accession>